<comment type="caution">
    <text evidence="1">The sequence shown here is derived from an EMBL/GenBank/DDBJ whole genome shotgun (WGS) entry which is preliminary data.</text>
</comment>
<proteinExistence type="predicted"/>
<sequence length="44" mass="4731">MTRPALSTPSLLTVFLTAVTLFVVLALAARPGHDALRLALIGWR</sequence>
<dbReference type="RefSeq" id="WP_281378322.1">
    <property type="nucleotide sequence ID" value="NZ_JACHFN010000009.1"/>
</dbReference>
<dbReference type="EMBL" id="JACHFN010000009">
    <property type="protein sequence ID" value="MBB5235125.1"/>
    <property type="molecule type" value="Genomic_DNA"/>
</dbReference>
<organism evidence="1 2">
    <name type="scientific">Deinococcus budaensis</name>
    <dbReference type="NCBI Taxonomy" id="1665626"/>
    <lineage>
        <taxon>Bacteria</taxon>
        <taxon>Thermotogati</taxon>
        <taxon>Deinococcota</taxon>
        <taxon>Deinococci</taxon>
        <taxon>Deinococcales</taxon>
        <taxon>Deinococcaceae</taxon>
        <taxon>Deinococcus</taxon>
    </lineage>
</organism>
<reference evidence="1 2" key="1">
    <citation type="submission" date="2020-08" db="EMBL/GenBank/DDBJ databases">
        <title>Genomic Encyclopedia of Type Strains, Phase IV (KMG-IV): sequencing the most valuable type-strain genomes for metagenomic binning, comparative biology and taxonomic classification.</title>
        <authorList>
            <person name="Goeker M."/>
        </authorList>
    </citation>
    <scope>NUCLEOTIDE SEQUENCE [LARGE SCALE GENOMIC DNA]</scope>
    <source>
        <strain evidence="1 2">DSM 101791</strain>
    </source>
</reference>
<evidence type="ECO:0000313" key="1">
    <source>
        <dbReference type="EMBL" id="MBB5235125.1"/>
    </source>
</evidence>
<dbReference type="AlphaFoldDB" id="A0A7W8GGE6"/>
<evidence type="ECO:0000313" key="2">
    <source>
        <dbReference type="Proteomes" id="UP000525389"/>
    </source>
</evidence>
<name>A0A7W8GGE6_9DEIO</name>
<accession>A0A7W8GGE6</accession>
<dbReference type="Proteomes" id="UP000525389">
    <property type="component" value="Unassembled WGS sequence"/>
</dbReference>
<gene>
    <name evidence="1" type="ORF">HNQ09_002573</name>
</gene>
<protein>
    <submittedName>
        <fullName evidence="1">Uncharacterized protein</fullName>
    </submittedName>
</protein>
<keyword evidence="2" id="KW-1185">Reference proteome</keyword>